<dbReference type="PRINTS" id="PR00463">
    <property type="entry name" value="EP450I"/>
</dbReference>
<dbReference type="PROSITE" id="PS00086">
    <property type="entry name" value="CYTOCHROME_P450"/>
    <property type="match status" value="1"/>
</dbReference>
<keyword evidence="5 10" id="KW-0560">Oxidoreductase</keyword>
<reference evidence="12" key="1">
    <citation type="submission" date="2023-02" db="EMBL/GenBank/DDBJ databases">
        <title>Genome of toxic invasive species Heracleum sosnowskyi carries increased number of genes despite the absence of recent whole-genome duplications.</title>
        <authorList>
            <person name="Schelkunov M."/>
            <person name="Shtratnikova V."/>
            <person name="Makarenko M."/>
            <person name="Klepikova A."/>
            <person name="Omelchenko D."/>
            <person name="Novikova G."/>
            <person name="Obukhova E."/>
            <person name="Bogdanov V."/>
            <person name="Penin A."/>
            <person name="Logacheva M."/>
        </authorList>
    </citation>
    <scope>NUCLEOTIDE SEQUENCE</scope>
    <source>
        <strain evidence="12">Hsosn_3</strain>
        <tissue evidence="12">Leaf</tissue>
    </source>
</reference>
<evidence type="ECO:0000256" key="4">
    <source>
        <dbReference type="ARBA" id="ARBA00022723"/>
    </source>
</evidence>
<dbReference type="InterPro" id="IPR036396">
    <property type="entry name" value="Cyt_P450_sf"/>
</dbReference>
<keyword evidence="8 11" id="KW-0472">Membrane</keyword>
<evidence type="ECO:0000256" key="11">
    <source>
        <dbReference type="SAM" id="Phobius"/>
    </source>
</evidence>
<comment type="subcellular location">
    <subcellularLocation>
        <location evidence="1">Membrane</location>
    </subcellularLocation>
</comment>
<dbReference type="SUPFAM" id="SSF48264">
    <property type="entry name" value="Cytochrome P450"/>
    <property type="match status" value="1"/>
</dbReference>
<evidence type="ECO:0000313" key="12">
    <source>
        <dbReference type="EMBL" id="KAK1392376.1"/>
    </source>
</evidence>
<dbReference type="AlphaFoldDB" id="A0AAD8IVG1"/>
<dbReference type="Pfam" id="PF00067">
    <property type="entry name" value="p450"/>
    <property type="match status" value="1"/>
</dbReference>
<dbReference type="PANTHER" id="PTHR47947:SF3">
    <property type="entry name" value="CYTOCHROME P450 81D1-LIKE"/>
    <property type="match status" value="1"/>
</dbReference>
<dbReference type="InterPro" id="IPR017972">
    <property type="entry name" value="Cyt_P450_CS"/>
</dbReference>
<keyword evidence="11" id="KW-1133">Transmembrane helix</keyword>
<feature type="transmembrane region" description="Helical" evidence="11">
    <location>
        <begin position="6"/>
        <end position="23"/>
    </location>
</feature>
<evidence type="ECO:0000256" key="10">
    <source>
        <dbReference type="RuleBase" id="RU000461"/>
    </source>
</evidence>
<protein>
    <submittedName>
        <fullName evidence="12">Cytochrome P450, family 81, subfamily D, polypeptide 8</fullName>
    </submittedName>
</protein>
<evidence type="ECO:0000256" key="6">
    <source>
        <dbReference type="ARBA" id="ARBA00023004"/>
    </source>
</evidence>
<comment type="cofactor">
    <cofactor evidence="9">
        <name>heme</name>
        <dbReference type="ChEBI" id="CHEBI:30413"/>
    </cofactor>
</comment>
<comment type="similarity">
    <text evidence="2 10">Belongs to the cytochrome P450 family.</text>
</comment>
<dbReference type="GO" id="GO:0009805">
    <property type="term" value="P:coumarin biosynthetic process"/>
    <property type="evidence" value="ECO:0007669"/>
    <property type="project" value="UniProtKB-ARBA"/>
</dbReference>
<dbReference type="Gene3D" id="1.10.630.10">
    <property type="entry name" value="Cytochrome P450"/>
    <property type="match status" value="1"/>
</dbReference>
<dbReference type="GO" id="GO:0020037">
    <property type="term" value="F:heme binding"/>
    <property type="evidence" value="ECO:0007669"/>
    <property type="project" value="InterPro"/>
</dbReference>
<dbReference type="GO" id="GO:0005506">
    <property type="term" value="F:iron ion binding"/>
    <property type="evidence" value="ECO:0007669"/>
    <property type="project" value="InterPro"/>
</dbReference>
<proteinExistence type="inferred from homology"/>
<evidence type="ECO:0000256" key="7">
    <source>
        <dbReference type="ARBA" id="ARBA00023033"/>
    </source>
</evidence>
<evidence type="ECO:0000313" key="13">
    <source>
        <dbReference type="Proteomes" id="UP001237642"/>
    </source>
</evidence>
<reference evidence="12" key="2">
    <citation type="submission" date="2023-05" db="EMBL/GenBank/DDBJ databases">
        <authorList>
            <person name="Schelkunov M.I."/>
        </authorList>
    </citation>
    <scope>NUCLEOTIDE SEQUENCE</scope>
    <source>
        <strain evidence="12">Hsosn_3</strain>
        <tissue evidence="12">Leaf</tissue>
    </source>
</reference>
<keyword evidence="7 10" id="KW-0503">Monooxygenase</keyword>
<evidence type="ECO:0000256" key="9">
    <source>
        <dbReference type="PIRSR" id="PIRSR602401-1"/>
    </source>
</evidence>
<dbReference type="InterPro" id="IPR001128">
    <property type="entry name" value="Cyt_P450"/>
</dbReference>
<gene>
    <name evidence="12" type="ORF">POM88_011432</name>
</gene>
<dbReference type="CDD" id="cd20653">
    <property type="entry name" value="CYP81"/>
    <property type="match status" value="1"/>
</dbReference>
<keyword evidence="13" id="KW-1185">Reference proteome</keyword>
<evidence type="ECO:0000256" key="1">
    <source>
        <dbReference type="ARBA" id="ARBA00004370"/>
    </source>
</evidence>
<dbReference type="Proteomes" id="UP001237642">
    <property type="component" value="Unassembled WGS sequence"/>
</dbReference>
<comment type="caution">
    <text evidence="12">The sequence shown here is derived from an EMBL/GenBank/DDBJ whole genome shotgun (WGS) entry which is preliminary data.</text>
</comment>
<keyword evidence="6 9" id="KW-0408">Iron</keyword>
<name>A0AAD8IVG1_9APIA</name>
<accession>A0AAD8IVG1</accession>
<evidence type="ECO:0000256" key="8">
    <source>
        <dbReference type="ARBA" id="ARBA00023136"/>
    </source>
</evidence>
<dbReference type="GO" id="GO:0016020">
    <property type="term" value="C:membrane"/>
    <property type="evidence" value="ECO:0007669"/>
    <property type="project" value="UniProtKB-SubCell"/>
</dbReference>
<dbReference type="EMBL" id="JAUIZM010000003">
    <property type="protein sequence ID" value="KAK1392376.1"/>
    <property type="molecule type" value="Genomic_DNA"/>
</dbReference>
<evidence type="ECO:0000256" key="2">
    <source>
        <dbReference type="ARBA" id="ARBA00010617"/>
    </source>
</evidence>
<dbReference type="GO" id="GO:0016705">
    <property type="term" value="F:oxidoreductase activity, acting on paired donors, with incorporation or reduction of molecular oxygen"/>
    <property type="evidence" value="ECO:0007669"/>
    <property type="project" value="InterPro"/>
</dbReference>
<dbReference type="FunFam" id="1.10.630.10:FF:000023">
    <property type="entry name" value="Cytochrome P450 family protein"/>
    <property type="match status" value="1"/>
</dbReference>
<sequence>MELTILSSIFYTFVVFPILYMFTKHCLNKIQNLPPSPFLNFPFLGHLYLLKKPLHRKLSKISAKHGPLLLLNFGSRRVLLISSPSAAEECFTKNDIVFANRPHLLAGKHLGYNYTSLTWASYGDHWRNLRRMAAVEVFATHRLQSSQVIRVEETRILLDRLFRASRSSESASRSSKENIVDMKSTFFEMMLNVLMRMIAGKRYYGDNDVADEVEARRFKEIVSETFVVSGASNLGDFLPVMKLIEKRGIEKKMMVLRKKRDKFVQELIDEHRRNMNDSNTTEMGGGSGRKSMIELLLSLQQTEPEYYNDEIIRGLILVLLVAGTDTTVVTMEWALSLLVNNPDVLKKAQIEIDNHVGQDRLINESDIASLPYLRCIIAETMRMYPAGPLLVPHESSAECKVGGYSIPEGTMLIVNLWAIQNDPKIWAEPSRFMPERFKGFEGTRDGYKFMPFGAGRRACPGEGLAMRMIGLVLGSLLQCFNWERVGKELVDMTEGPGLTMPKLLPLLVRCQPRVTMTSLLDQI</sequence>
<keyword evidence="11" id="KW-0812">Transmembrane</keyword>
<dbReference type="GO" id="GO:0004497">
    <property type="term" value="F:monooxygenase activity"/>
    <property type="evidence" value="ECO:0007669"/>
    <property type="project" value="UniProtKB-KW"/>
</dbReference>
<dbReference type="PRINTS" id="PR00385">
    <property type="entry name" value="P450"/>
</dbReference>
<feature type="binding site" description="axial binding residue" evidence="9">
    <location>
        <position position="459"/>
    </location>
    <ligand>
        <name>heme</name>
        <dbReference type="ChEBI" id="CHEBI:30413"/>
    </ligand>
    <ligandPart>
        <name>Fe</name>
        <dbReference type="ChEBI" id="CHEBI:18248"/>
    </ligandPart>
</feature>
<dbReference type="InterPro" id="IPR002401">
    <property type="entry name" value="Cyt_P450_E_grp-I"/>
</dbReference>
<dbReference type="InterPro" id="IPR050651">
    <property type="entry name" value="Plant_Cytochrome_P450_Monoox"/>
</dbReference>
<keyword evidence="4 9" id="KW-0479">Metal-binding</keyword>
<evidence type="ECO:0000256" key="5">
    <source>
        <dbReference type="ARBA" id="ARBA00023002"/>
    </source>
</evidence>
<keyword evidence="3 9" id="KW-0349">Heme</keyword>
<dbReference type="PANTHER" id="PTHR47947">
    <property type="entry name" value="CYTOCHROME P450 82C3-RELATED"/>
    <property type="match status" value="1"/>
</dbReference>
<organism evidence="12 13">
    <name type="scientific">Heracleum sosnowskyi</name>
    <dbReference type="NCBI Taxonomy" id="360622"/>
    <lineage>
        <taxon>Eukaryota</taxon>
        <taxon>Viridiplantae</taxon>
        <taxon>Streptophyta</taxon>
        <taxon>Embryophyta</taxon>
        <taxon>Tracheophyta</taxon>
        <taxon>Spermatophyta</taxon>
        <taxon>Magnoliopsida</taxon>
        <taxon>eudicotyledons</taxon>
        <taxon>Gunneridae</taxon>
        <taxon>Pentapetalae</taxon>
        <taxon>asterids</taxon>
        <taxon>campanulids</taxon>
        <taxon>Apiales</taxon>
        <taxon>Apiaceae</taxon>
        <taxon>Apioideae</taxon>
        <taxon>apioid superclade</taxon>
        <taxon>Tordylieae</taxon>
        <taxon>Tordyliinae</taxon>
        <taxon>Heracleum</taxon>
    </lineage>
</organism>
<evidence type="ECO:0000256" key="3">
    <source>
        <dbReference type="ARBA" id="ARBA00022617"/>
    </source>
</evidence>